<dbReference type="VEuPathDB" id="TrichDB:TVAGG3_0089230"/>
<dbReference type="EMBL" id="DS113933">
    <property type="protein sequence ID" value="EAX93046.1"/>
    <property type="molecule type" value="Genomic_DNA"/>
</dbReference>
<evidence type="ECO:0000313" key="1">
    <source>
        <dbReference type="EMBL" id="EAX93046.1"/>
    </source>
</evidence>
<reference evidence="1" key="2">
    <citation type="journal article" date="2007" name="Science">
        <title>Draft genome sequence of the sexually transmitted pathogen Trichomonas vaginalis.</title>
        <authorList>
            <person name="Carlton J.M."/>
            <person name="Hirt R.P."/>
            <person name="Silva J.C."/>
            <person name="Delcher A.L."/>
            <person name="Schatz M."/>
            <person name="Zhao Q."/>
            <person name="Wortman J.R."/>
            <person name="Bidwell S.L."/>
            <person name="Alsmark U.C.M."/>
            <person name="Besteiro S."/>
            <person name="Sicheritz-Ponten T."/>
            <person name="Noel C.J."/>
            <person name="Dacks J.B."/>
            <person name="Foster P.G."/>
            <person name="Simillion C."/>
            <person name="Van de Peer Y."/>
            <person name="Miranda-Saavedra D."/>
            <person name="Barton G.J."/>
            <person name="Westrop G.D."/>
            <person name="Mueller S."/>
            <person name="Dessi D."/>
            <person name="Fiori P.L."/>
            <person name="Ren Q."/>
            <person name="Paulsen I."/>
            <person name="Zhang H."/>
            <person name="Bastida-Corcuera F.D."/>
            <person name="Simoes-Barbosa A."/>
            <person name="Brown M.T."/>
            <person name="Hayes R.D."/>
            <person name="Mukherjee M."/>
            <person name="Okumura C.Y."/>
            <person name="Schneider R."/>
            <person name="Smith A.J."/>
            <person name="Vanacova S."/>
            <person name="Villalvazo M."/>
            <person name="Haas B.J."/>
            <person name="Pertea M."/>
            <person name="Feldblyum T.V."/>
            <person name="Utterback T.R."/>
            <person name="Shu C.L."/>
            <person name="Osoegawa K."/>
            <person name="de Jong P.J."/>
            <person name="Hrdy I."/>
            <person name="Horvathova L."/>
            <person name="Zubacova Z."/>
            <person name="Dolezal P."/>
            <person name="Malik S.B."/>
            <person name="Logsdon J.M. Jr."/>
            <person name="Henze K."/>
            <person name="Gupta A."/>
            <person name="Wang C.C."/>
            <person name="Dunne R.L."/>
            <person name="Upcroft J.A."/>
            <person name="Upcroft P."/>
            <person name="White O."/>
            <person name="Salzberg S.L."/>
            <person name="Tang P."/>
            <person name="Chiu C.-H."/>
            <person name="Lee Y.-S."/>
            <person name="Embley T.M."/>
            <person name="Coombs G.H."/>
            <person name="Mottram J.C."/>
            <person name="Tachezy J."/>
            <person name="Fraser-Liggett C.M."/>
            <person name="Johnson P.J."/>
        </authorList>
    </citation>
    <scope>NUCLEOTIDE SEQUENCE [LARGE SCALE GENOMIC DNA]</scope>
    <source>
        <strain evidence="1">G3</strain>
    </source>
</reference>
<dbReference type="Proteomes" id="UP000001542">
    <property type="component" value="Unassembled WGS sequence"/>
</dbReference>
<keyword evidence="2" id="KW-1185">Reference proteome</keyword>
<organism evidence="1 2">
    <name type="scientific">Trichomonas vaginalis (strain ATCC PRA-98 / G3)</name>
    <dbReference type="NCBI Taxonomy" id="412133"/>
    <lineage>
        <taxon>Eukaryota</taxon>
        <taxon>Metamonada</taxon>
        <taxon>Parabasalia</taxon>
        <taxon>Trichomonadida</taxon>
        <taxon>Trichomonadidae</taxon>
        <taxon>Trichomonas</taxon>
    </lineage>
</organism>
<protein>
    <submittedName>
        <fullName evidence="1">Uncharacterized protein</fullName>
    </submittedName>
</protein>
<dbReference type="RefSeq" id="XP_001305976.1">
    <property type="nucleotide sequence ID" value="XM_001305975.1"/>
</dbReference>
<dbReference type="InParanoid" id="A2FPY7"/>
<evidence type="ECO:0000313" key="2">
    <source>
        <dbReference type="Proteomes" id="UP000001542"/>
    </source>
</evidence>
<name>A2FPY7_TRIV3</name>
<gene>
    <name evidence="1" type="ORF">TVAG_255270</name>
</gene>
<proteinExistence type="predicted"/>
<dbReference type="AlphaFoldDB" id="A2FPY7"/>
<accession>A2FPY7</accession>
<reference evidence="1" key="1">
    <citation type="submission" date="2006-10" db="EMBL/GenBank/DDBJ databases">
        <authorList>
            <person name="Amadeo P."/>
            <person name="Zhao Q."/>
            <person name="Wortman J."/>
            <person name="Fraser-Liggett C."/>
            <person name="Carlton J."/>
        </authorList>
    </citation>
    <scope>NUCLEOTIDE SEQUENCE</scope>
    <source>
        <strain evidence="1">G3</strain>
    </source>
</reference>
<sequence>MKQFPSEQDKTFLKMVLEFEVNPTDTFDIKEQDDKTLNSSLKIFKMQLRALKIAIDQFDPSSDAFYRSIFIWFEDFLKEEYKNTQEMSISTHLVTHFLSSFINILVLTLPDIIILQTILNVVEPLIKKYPNSTFVHKFEKISVICHILLFQNSSIFIIDSRNELIDLPEQASSCLYKYFLNNPSCSLNLVQAIVFPNFNTSDYENIEQISSEIIFQPSLYALLLENSQNINDILFVKIFSIIRQIIHNILNSQDIDLETIVFLSKFLSSGDVFRGCFCHYLLLLLSIRKFWKYGTNFLYKLRCKTGASIIKQILIYNTTLEFYSLVSEKGAFISQEVYSLRDYYDSETLLALRAFSEWKELDLSLISRKYEDPEINQRLFTTICVLLKLKSLELLNFAQIILNSSDEFYQSLIELINLSKNTQARMNPMTISLISGCFLLFYGILSGITNDKKYDIFRNILFEFSMNAINFVFSANITPDRFAIQDALLRQLNAGVAFMNNEGMKLSIRYSSDPNLAIVRAYLIHKLNFQPCSIMVGVFCDIIKRENIISYTIACKLMESMCINDPGNMIFSAFLDYMTDLVHELESGGDYDIVSRMAIRFLIAFAVGLRNVTFEKISDSNLFEIVVGILNEFVEKTTYNQIEFITASIMLLLALSEKKKQMLIDENIFCYYLIRIAEIPSLLADLILDFEMLYWSIPDTRPHSFDWNSVFCSKSSKIKVFVETYNKRFNGSIDSAAAIEYPDERIMSDVFWKQVPREFVLLHNSIMAQKVMIRSNK</sequence>
<dbReference type="KEGG" id="tva:4750764"/>
<dbReference type="VEuPathDB" id="TrichDB:TVAG_255270"/>